<keyword evidence="3" id="KW-1185">Reference proteome</keyword>
<organism evidence="2 3">
    <name type="scientific">Channa argus</name>
    <name type="common">Northern snakehead</name>
    <name type="synonym">Ophicephalus argus</name>
    <dbReference type="NCBI Taxonomy" id="215402"/>
    <lineage>
        <taxon>Eukaryota</taxon>
        <taxon>Metazoa</taxon>
        <taxon>Chordata</taxon>
        <taxon>Craniata</taxon>
        <taxon>Vertebrata</taxon>
        <taxon>Euteleostomi</taxon>
        <taxon>Actinopterygii</taxon>
        <taxon>Neopterygii</taxon>
        <taxon>Teleostei</taxon>
        <taxon>Neoteleostei</taxon>
        <taxon>Acanthomorphata</taxon>
        <taxon>Anabantaria</taxon>
        <taxon>Anabantiformes</taxon>
        <taxon>Channoidei</taxon>
        <taxon>Channidae</taxon>
        <taxon>Channa</taxon>
    </lineage>
</organism>
<dbReference type="Proteomes" id="UP000503349">
    <property type="component" value="Chromosome 5"/>
</dbReference>
<dbReference type="EMBL" id="CM015716">
    <property type="protein sequence ID" value="KAF3689471.1"/>
    <property type="molecule type" value="Genomic_DNA"/>
</dbReference>
<gene>
    <name evidence="2" type="ORF">EXN66_Car005143</name>
</gene>
<feature type="region of interest" description="Disordered" evidence="1">
    <location>
        <begin position="54"/>
        <end position="89"/>
    </location>
</feature>
<evidence type="ECO:0000313" key="3">
    <source>
        <dbReference type="Proteomes" id="UP000503349"/>
    </source>
</evidence>
<evidence type="ECO:0000256" key="1">
    <source>
        <dbReference type="SAM" id="MobiDB-lite"/>
    </source>
</evidence>
<reference evidence="2 3" key="1">
    <citation type="submission" date="2019-02" db="EMBL/GenBank/DDBJ databases">
        <title>Opniocepnalus argus genome.</title>
        <authorList>
            <person name="Zhou C."/>
            <person name="Xiao S."/>
        </authorList>
    </citation>
    <scope>NUCLEOTIDE SEQUENCE [LARGE SCALE GENOMIC DNA]</scope>
    <source>
        <strain evidence="2">OARG1902GOOAL</strain>
        <tissue evidence="2">Muscle</tissue>
    </source>
</reference>
<evidence type="ECO:0000313" key="2">
    <source>
        <dbReference type="EMBL" id="KAF3689471.1"/>
    </source>
</evidence>
<feature type="compositionally biased region" description="Low complexity" evidence="1">
    <location>
        <begin position="66"/>
        <end position="75"/>
    </location>
</feature>
<sequence length="175" mass="18099">MLESEGDGLLTQRGNTYSCVLVASAGGYLQRFVASLSNQSQGASEKGMVLSAERSPTCCEPPPIGSSPRCSSALPLPSPPPAPPTDGEEKLIKTPGAVQTSQLIPLQAIGCERLSVTVGQAKQSTICSGLVVMRTKAGEGGGAKGRREGVWVERKGVGHGISAEKKKKSPQSLLI</sequence>
<protein>
    <submittedName>
        <fullName evidence="2">Uncharacterized protein</fullName>
    </submittedName>
</protein>
<reference evidence="3" key="2">
    <citation type="submission" date="2019-02" db="EMBL/GenBank/DDBJ databases">
        <title>Opniocepnalus argus Var Kimnra genome.</title>
        <authorList>
            <person name="Zhou C."/>
            <person name="Xiao S."/>
        </authorList>
    </citation>
    <scope>NUCLEOTIDE SEQUENCE [LARGE SCALE GENOMIC DNA]</scope>
</reference>
<dbReference type="AlphaFoldDB" id="A0A6G1PGL8"/>
<proteinExistence type="predicted"/>
<accession>A0A6G1PGL8</accession>
<name>A0A6G1PGL8_CHAAH</name>